<reference evidence="9" key="1">
    <citation type="journal article" date="2020" name="New Phytol.">
        <title>Comparative genomics reveals dynamic genome evolution in host specialist ectomycorrhizal fungi.</title>
        <authorList>
            <person name="Lofgren L.A."/>
            <person name="Nguyen N.H."/>
            <person name="Vilgalys R."/>
            <person name="Ruytinx J."/>
            <person name="Liao H.L."/>
            <person name="Branco S."/>
            <person name="Kuo A."/>
            <person name="LaButti K."/>
            <person name="Lipzen A."/>
            <person name="Andreopoulos W."/>
            <person name="Pangilinan J."/>
            <person name="Riley R."/>
            <person name="Hundley H."/>
            <person name="Na H."/>
            <person name="Barry K."/>
            <person name="Grigoriev I.V."/>
            <person name="Stajich J.E."/>
            <person name="Kennedy P.G."/>
        </authorList>
    </citation>
    <scope>NUCLEOTIDE SEQUENCE</scope>
    <source>
        <strain evidence="9">DOB743</strain>
    </source>
</reference>
<evidence type="ECO:0000256" key="5">
    <source>
        <dbReference type="ARBA" id="ARBA00022917"/>
    </source>
</evidence>
<dbReference type="InterPro" id="IPR017958">
    <property type="entry name" value="Gln-tRNA_amidoTrfase_suB_CS"/>
</dbReference>
<dbReference type="GO" id="GO:0030956">
    <property type="term" value="C:glutamyl-tRNA(Gln) amidotransferase complex"/>
    <property type="evidence" value="ECO:0007669"/>
    <property type="project" value="UniProtKB-UniRule"/>
</dbReference>
<evidence type="ECO:0000256" key="1">
    <source>
        <dbReference type="ARBA" id="ARBA00005306"/>
    </source>
</evidence>
<comment type="function">
    <text evidence="7">Allows the formation of correctly charged Gln-tRNA(Gln) through the transamidation of misacylated Glu-tRNA(Gln) in the mitochondria. The reaction takes place in the presence of glutamine and ATP through an activated gamma-phospho-Glu-tRNA(Gln).</text>
</comment>
<keyword evidence="5 7" id="KW-0648">Protein biosynthesis</keyword>
<dbReference type="Pfam" id="PF02934">
    <property type="entry name" value="GatB_N"/>
    <property type="match status" value="1"/>
</dbReference>
<dbReference type="AlphaFoldDB" id="A0A9P6ZJ08"/>
<dbReference type="PANTHER" id="PTHR11659:SF0">
    <property type="entry name" value="GLUTAMYL-TRNA(GLN) AMIDOTRANSFERASE SUBUNIT B, MITOCHONDRIAL"/>
    <property type="match status" value="1"/>
</dbReference>
<dbReference type="InterPro" id="IPR006075">
    <property type="entry name" value="Asn/Gln-tRNA_Trfase_suB/E_cat"/>
</dbReference>
<comment type="catalytic activity">
    <reaction evidence="6 7">
        <text>L-glutamyl-tRNA(Gln) + L-glutamine + ATP + H2O = L-glutaminyl-tRNA(Gln) + L-glutamate + ADP + phosphate + H(+)</text>
        <dbReference type="Rhea" id="RHEA:17521"/>
        <dbReference type="Rhea" id="RHEA-COMP:9681"/>
        <dbReference type="Rhea" id="RHEA-COMP:9684"/>
        <dbReference type="ChEBI" id="CHEBI:15377"/>
        <dbReference type="ChEBI" id="CHEBI:15378"/>
        <dbReference type="ChEBI" id="CHEBI:29985"/>
        <dbReference type="ChEBI" id="CHEBI:30616"/>
        <dbReference type="ChEBI" id="CHEBI:43474"/>
        <dbReference type="ChEBI" id="CHEBI:58359"/>
        <dbReference type="ChEBI" id="CHEBI:78520"/>
        <dbReference type="ChEBI" id="CHEBI:78521"/>
        <dbReference type="ChEBI" id="CHEBI:456216"/>
    </reaction>
</comment>
<dbReference type="EC" id="6.3.5.-" evidence="7"/>
<evidence type="ECO:0000256" key="4">
    <source>
        <dbReference type="ARBA" id="ARBA00022840"/>
    </source>
</evidence>
<dbReference type="Proteomes" id="UP000714275">
    <property type="component" value="Unassembled WGS sequence"/>
</dbReference>
<accession>A0A9P6ZJ08</accession>
<dbReference type="SUPFAM" id="SSF89095">
    <property type="entry name" value="GatB/YqeY motif"/>
    <property type="match status" value="1"/>
</dbReference>
<sequence>MLVRRCPWRSIQLRLHQLWRPRQIHTREAIHDKRWPGWQVIIGIEVHAQIKSRRKLFSESFTSRPGETPNTTVSAFDSAFPGTLPTLNPKCVELAVRTALALNSKVHYHSAFDRKHYFYSDLPAGYQITQRYSPLASGGYIKLSKGDVSVGITQIQLEQDTAKSTFDGLRRTSLIDLNRAGSGLMEIVSEPDMRSPEEAAHYVRTLQAVLRCVGSSDGNMEQGSFRCDVNVSVNKHGQPHGTRCEIKNLNSVKFMMIAITSEVFRHIELLESGRSVPQDTRGFDENKAETFKLRSKADSPDYRYMPDPNIPPLLISEEYLETIRKTMPDLPDATLARLLNLGLSERDADVLMAVDSGREVGFDGELGKDAVTYFDSLAQQRDPRVVVNWMTHELIGQLTARKETFSDNPVSVEQLGELIDMVQDSKITGTSGKLLLKHIIANRSSSAPSVLAQELSLEAVSEDDNTSTRAWCVEAIEALPDEAEAVRRGNLRVLNKLVGKVMQLSRGRADAQNARVVLEDVLRR</sequence>
<keyword evidence="7" id="KW-0496">Mitochondrion</keyword>
<keyword evidence="4 7" id="KW-0067">ATP-binding</keyword>
<dbReference type="GO" id="GO:0070681">
    <property type="term" value="P:glutaminyl-tRNAGln biosynthesis via transamidation"/>
    <property type="evidence" value="ECO:0007669"/>
    <property type="project" value="UniProtKB-UniRule"/>
</dbReference>
<feature type="domain" description="Asn/Gln amidotransferase" evidence="8">
    <location>
        <begin position="372"/>
        <end position="522"/>
    </location>
</feature>
<dbReference type="InterPro" id="IPR014746">
    <property type="entry name" value="Gln_synth/guanido_kin_cat_dom"/>
</dbReference>
<evidence type="ECO:0000313" key="9">
    <source>
        <dbReference type="EMBL" id="KAG1768068.1"/>
    </source>
</evidence>
<dbReference type="OrthoDB" id="1722066at2759"/>
<evidence type="ECO:0000259" key="8">
    <source>
        <dbReference type="SMART" id="SM00845"/>
    </source>
</evidence>
<evidence type="ECO:0000256" key="3">
    <source>
        <dbReference type="ARBA" id="ARBA00022741"/>
    </source>
</evidence>
<evidence type="ECO:0000256" key="2">
    <source>
        <dbReference type="ARBA" id="ARBA00022598"/>
    </source>
</evidence>
<dbReference type="NCBIfam" id="NF004014">
    <property type="entry name" value="PRK05477.1-4"/>
    <property type="match status" value="1"/>
</dbReference>
<dbReference type="InterPro" id="IPR023168">
    <property type="entry name" value="GatB_Yqey_C_2"/>
</dbReference>
<evidence type="ECO:0000256" key="7">
    <source>
        <dbReference type="HAMAP-Rule" id="MF_03147"/>
    </source>
</evidence>
<dbReference type="InterPro" id="IPR004413">
    <property type="entry name" value="GatB"/>
</dbReference>
<dbReference type="Gene3D" id="1.10.10.410">
    <property type="match status" value="1"/>
</dbReference>
<dbReference type="InterPro" id="IPR003789">
    <property type="entry name" value="Asn/Gln_tRNA_amidoTrase-B-like"/>
</dbReference>
<dbReference type="NCBIfam" id="NF004012">
    <property type="entry name" value="PRK05477.1-2"/>
    <property type="match status" value="1"/>
</dbReference>
<dbReference type="PANTHER" id="PTHR11659">
    <property type="entry name" value="GLUTAMYL-TRNA GLN AMIDOTRANSFERASE SUBUNIT B MITOCHONDRIAL AND PROKARYOTIC PET112-RELATED"/>
    <property type="match status" value="1"/>
</dbReference>
<comment type="subunit">
    <text evidence="7">Subunit of the heterotrimeric GatCAB amidotransferase (AdT) complex, composed of A, B and C subunits.</text>
</comment>
<dbReference type="Pfam" id="PF02637">
    <property type="entry name" value="GatB_Yqey"/>
    <property type="match status" value="1"/>
</dbReference>
<dbReference type="GO" id="GO:0050567">
    <property type="term" value="F:glutaminyl-tRNA synthase (glutamine-hydrolyzing) activity"/>
    <property type="evidence" value="ECO:0007669"/>
    <property type="project" value="UniProtKB-UniRule"/>
</dbReference>
<dbReference type="EMBL" id="JABBWD010000081">
    <property type="protein sequence ID" value="KAG1768068.1"/>
    <property type="molecule type" value="Genomic_DNA"/>
</dbReference>
<keyword evidence="2 7" id="KW-0436">Ligase</keyword>
<comment type="subcellular location">
    <subcellularLocation>
        <location evidence="7">Mitochondrion</location>
    </subcellularLocation>
</comment>
<protein>
    <recommendedName>
        <fullName evidence="7">Glutamyl-tRNA(Gln) amidotransferase subunit B, mitochondrial</fullName>
        <shortName evidence="7">Glu-AdT subunit B</shortName>
        <ecNumber evidence="7">6.3.5.-</ecNumber>
    </recommendedName>
</protein>
<dbReference type="NCBIfam" id="TIGR00133">
    <property type="entry name" value="gatB"/>
    <property type="match status" value="1"/>
</dbReference>
<dbReference type="GO" id="GO:0032543">
    <property type="term" value="P:mitochondrial translation"/>
    <property type="evidence" value="ECO:0007669"/>
    <property type="project" value="UniProtKB-UniRule"/>
</dbReference>
<comment type="similarity">
    <text evidence="1 7">Belongs to the GatB/GatE family. GatB subfamily.</text>
</comment>
<evidence type="ECO:0000313" key="10">
    <source>
        <dbReference type="Proteomes" id="UP000714275"/>
    </source>
</evidence>
<dbReference type="GO" id="GO:0005524">
    <property type="term" value="F:ATP binding"/>
    <property type="evidence" value="ECO:0007669"/>
    <property type="project" value="UniProtKB-KW"/>
</dbReference>
<name>A0A9P6ZJ08_9AGAM</name>
<dbReference type="InterPro" id="IPR018027">
    <property type="entry name" value="Asn/Gln_amidotransferase"/>
</dbReference>
<keyword evidence="3 7" id="KW-0547">Nucleotide-binding</keyword>
<evidence type="ECO:0000256" key="6">
    <source>
        <dbReference type="ARBA" id="ARBA00047913"/>
    </source>
</evidence>
<proteinExistence type="inferred from homology"/>
<dbReference type="GO" id="GO:0005739">
    <property type="term" value="C:mitochondrion"/>
    <property type="evidence" value="ECO:0007669"/>
    <property type="project" value="UniProtKB-SubCell"/>
</dbReference>
<dbReference type="HAMAP" id="MF_00121">
    <property type="entry name" value="GatB"/>
    <property type="match status" value="1"/>
</dbReference>
<keyword evidence="10" id="KW-1185">Reference proteome</keyword>
<organism evidence="9 10">
    <name type="scientific">Suillus placidus</name>
    <dbReference type="NCBI Taxonomy" id="48579"/>
    <lineage>
        <taxon>Eukaryota</taxon>
        <taxon>Fungi</taxon>
        <taxon>Dikarya</taxon>
        <taxon>Basidiomycota</taxon>
        <taxon>Agaricomycotina</taxon>
        <taxon>Agaricomycetes</taxon>
        <taxon>Agaricomycetidae</taxon>
        <taxon>Boletales</taxon>
        <taxon>Suillineae</taxon>
        <taxon>Suillaceae</taxon>
        <taxon>Suillus</taxon>
    </lineage>
</organism>
<dbReference type="SMART" id="SM00845">
    <property type="entry name" value="GatB_Yqey"/>
    <property type="match status" value="1"/>
</dbReference>
<dbReference type="InterPro" id="IPR017959">
    <property type="entry name" value="Asn/Gln-tRNA_amidoTrfase_suB/E"/>
</dbReference>
<comment type="caution">
    <text evidence="9">The sequence shown here is derived from an EMBL/GenBank/DDBJ whole genome shotgun (WGS) entry which is preliminary data.</text>
</comment>
<gene>
    <name evidence="9" type="ORF">EV702DRAFT_739536</name>
</gene>
<dbReference type="SUPFAM" id="SSF55931">
    <property type="entry name" value="Glutamine synthetase/guanido kinase"/>
    <property type="match status" value="1"/>
</dbReference>
<dbReference type="PROSITE" id="PS01234">
    <property type="entry name" value="GATB"/>
    <property type="match status" value="1"/>
</dbReference>